<accession>A0A7S3LEU9</accession>
<feature type="transmembrane region" description="Helical" evidence="4">
    <location>
        <begin position="33"/>
        <end position="59"/>
    </location>
</feature>
<proteinExistence type="inferred from homology"/>
<comment type="similarity">
    <text evidence="1">Belongs to the V-ATPase proteolipid subunit family.</text>
</comment>
<keyword evidence="2" id="KW-0813">Transport</keyword>
<keyword evidence="4" id="KW-1133">Transmembrane helix</keyword>
<feature type="transmembrane region" description="Helical" evidence="4">
    <location>
        <begin position="111"/>
        <end position="132"/>
    </location>
</feature>
<sequence length="203" mass="21169">MYQFLSELLSITHNLSSATIVVVPPFTMPDPTLMTALGAVLALSLSTMGAATASATSAAYATASREGIKSFVPVIISGVLGIYGLIVAVILSNLLQGESELNSADGYRNFAAGLAVGLPCLASGSGISSFMLSLQYPGTTSIGEPKQAVFHNQQGEPLLMDTPHRPKIESSSMTMTVKAMMMLCFLEALGLYGLIASLFLIGK</sequence>
<keyword evidence="4" id="KW-0472">Membrane</keyword>
<keyword evidence="3" id="KW-0406">Ion transport</keyword>
<name>A0A7S3LEU9_9STRA</name>
<evidence type="ECO:0000313" key="5">
    <source>
        <dbReference type="EMBL" id="CAE0421334.1"/>
    </source>
</evidence>
<organism evidence="5">
    <name type="scientific">Amphora coffeiformis</name>
    <dbReference type="NCBI Taxonomy" id="265554"/>
    <lineage>
        <taxon>Eukaryota</taxon>
        <taxon>Sar</taxon>
        <taxon>Stramenopiles</taxon>
        <taxon>Ochrophyta</taxon>
        <taxon>Bacillariophyta</taxon>
        <taxon>Bacillariophyceae</taxon>
        <taxon>Bacillariophycidae</taxon>
        <taxon>Thalassiophysales</taxon>
        <taxon>Catenulaceae</taxon>
        <taxon>Amphora</taxon>
    </lineage>
</organism>
<protein>
    <recommendedName>
        <fullName evidence="6">V-type proton ATPase proteolipid subunit</fullName>
    </recommendedName>
</protein>
<dbReference type="GO" id="GO:0006811">
    <property type="term" value="P:monoatomic ion transport"/>
    <property type="evidence" value="ECO:0007669"/>
    <property type="project" value="UniProtKB-KW"/>
</dbReference>
<evidence type="ECO:0000256" key="3">
    <source>
        <dbReference type="ARBA" id="ARBA00023065"/>
    </source>
</evidence>
<keyword evidence="4" id="KW-0812">Transmembrane</keyword>
<evidence type="ECO:0000256" key="4">
    <source>
        <dbReference type="SAM" id="Phobius"/>
    </source>
</evidence>
<dbReference type="PANTHER" id="PTHR10263">
    <property type="entry name" value="V-TYPE PROTON ATPASE PROTEOLIPID SUBUNIT"/>
    <property type="match status" value="1"/>
</dbReference>
<dbReference type="AlphaFoldDB" id="A0A7S3LEU9"/>
<reference evidence="5" key="1">
    <citation type="submission" date="2021-01" db="EMBL/GenBank/DDBJ databases">
        <authorList>
            <person name="Corre E."/>
            <person name="Pelletier E."/>
            <person name="Niang G."/>
            <person name="Scheremetjew M."/>
            <person name="Finn R."/>
            <person name="Kale V."/>
            <person name="Holt S."/>
            <person name="Cochrane G."/>
            <person name="Meng A."/>
            <person name="Brown T."/>
            <person name="Cohen L."/>
        </authorList>
    </citation>
    <scope>NUCLEOTIDE SEQUENCE</scope>
    <source>
        <strain evidence="5">CCMP127</strain>
    </source>
</reference>
<dbReference type="EMBL" id="HBIM01024268">
    <property type="protein sequence ID" value="CAE0421334.1"/>
    <property type="molecule type" value="Transcribed_RNA"/>
</dbReference>
<dbReference type="Gene3D" id="1.20.120.610">
    <property type="entry name" value="lithium bound rotor ring of v- atpase"/>
    <property type="match status" value="1"/>
</dbReference>
<feature type="transmembrane region" description="Helical" evidence="4">
    <location>
        <begin position="71"/>
        <end position="91"/>
    </location>
</feature>
<evidence type="ECO:0008006" key="6">
    <source>
        <dbReference type="Google" id="ProtNLM"/>
    </source>
</evidence>
<gene>
    <name evidence="5" type="ORF">ACOF00016_LOCUS17976</name>
</gene>
<evidence type="ECO:0000256" key="1">
    <source>
        <dbReference type="ARBA" id="ARBA00007296"/>
    </source>
</evidence>
<feature type="transmembrane region" description="Helical" evidence="4">
    <location>
        <begin position="179"/>
        <end position="201"/>
    </location>
</feature>
<evidence type="ECO:0000256" key="2">
    <source>
        <dbReference type="ARBA" id="ARBA00022448"/>
    </source>
</evidence>
<dbReference type="InterPro" id="IPR035921">
    <property type="entry name" value="F/V-ATP_Csub_sf"/>
</dbReference>